<keyword evidence="3 7" id="KW-0812">Transmembrane</keyword>
<dbReference type="Proteomes" id="UP000053328">
    <property type="component" value="Unassembled WGS sequence"/>
</dbReference>
<feature type="transmembrane region" description="Helical" evidence="7">
    <location>
        <begin position="341"/>
        <end position="363"/>
    </location>
</feature>
<dbReference type="InterPro" id="IPR011701">
    <property type="entry name" value="MFS"/>
</dbReference>
<evidence type="ECO:0000313" key="8">
    <source>
        <dbReference type="EMBL" id="KIW09919.1"/>
    </source>
</evidence>
<evidence type="ECO:0000256" key="2">
    <source>
        <dbReference type="ARBA" id="ARBA00022448"/>
    </source>
</evidence>
<feature type="transmembrane region" description="Helical" evidence="7">
    <location>
        <begin position="370"/>
        <end position="388"/>
    </location>
</feature>
<feature type="transmembrane region" description="Helical" evidence="7">
    <location>
        <begin position="173"/>
        <end position="193"/>
    </location>
</feature>
<evidence type="ECO:0000256" key="4">
    <source>
        <dbReference type="ARBA" id="ARBA00022989"/>
    </source>
</evidence>
<keyword evidence="9" id="KW-1185">Reference proteome</keyword>
<comment type="subcellular location">
    <subcellularLocation>
        <location evidence="1">Membrane</location>
        <topology evidence="1">Multi-pass membrane protein</topology>
    </subcellularLocation>
</comment>
<dbReference type="HOGENOM" id="CLU_001265_0_5_1"/>
<evidence type="ECO:0008006" key="10">
    <source>
        <dbReference type="Google" id="ProtNLM"/>
    </source>
</evidence>
<evidence type="ECO:0000256" key="6">
    <source>
        <dbReference type="SAM" id="MobiDB-lite"/>
    </source>
</evidence>
<protein>
    <recommendedName>
        <fullName evidence="10">Major facilitator superfamily (MFS) profile domain-containing protein</fullName>
    </recommendedName>
</protein>
<sequence length="525" mass="57786">MGELQAMTINPATSSHAETVGGNVNEDKVSVQHADNALAFAIEHQNITWTSEEEAMVLRRIDLVILPLLFFAAIIAYSDSQAYGFAAIFGLVQDMNLFVPKIQHGEIYLDLSRYQWTAAIPTLGSVAMQYPLLLLVQHLHIGRFSGGVIIFTGLLTLLTIVCKNFADIMALRFFTGLSTLTQPLSILMTSMWWKSPEQPLRAGIYISGTALGSLIGQGIDLGAIDIKGAYTTSPWKWIYVILGPITIAFGFVMVVLFPASPMNAWFLSARHREIAVRRLLQNNTGLKARKWKWSHLREAYLDPQLYALCIYSFTFAFVNQSIGSFVGFLVTSFGYSNKRSIILSMPASAVAVVSLTTSGYLGSRFPTKRLIIATSYLIPAMVGNIMLWKSDRSNKGALLGGLYISTVVYGALVQMFALLSSNVAGYSKKTVVNATVFVFANCGAFAGPWAYKSDEAARGYPTGQISTLSLLCASAAGFVLLRLHYHRANSKKARLRDEHPEYITDPSIALADLTDKENPIFRYMT</sequence>
<evidence type="ECO:0000256" key="5">
    <source>
        <dbReference type="ARBA" id="ARBA00023136"/>
    </source>
</evidence>
<feature type="compositionally biased region" description="Polar residues" evidence="6">
    <location>
        <begin position="7"/>
        <end position="17"/>
    </location>
</feature>
<organism evidence="8 9">
    <name type="scientific">Exophiala spinifera</name>
    <dbReference type="NCBI Taxonomy" id="91928"/>
    <lineage>
        <taxon>Eukaryota</taxon>
        <taxon>Fungi</taxon>
        <taxon>Dikarya</taxon>
        <taxon>Ascomycota</taxon>
        <taxon>Pezizomycotina</taxon>
        <taxon>Eurotiomycetes</taxon>
        <taxon>Chaetothyriomycetidae</taxon>
        <taxon>Chaetothyriales</taxon>
        <taxon>Herpotrichiellaceae</taxon>
        <taxon>Exophiala</taxon>
    </lineage>
</organism>
<name>A0A0D2BEX4_9EURO</name>
<evidence type="ECO:0000256" key="3">
    <source>
        <dbReference type="ARBA" id="ARBA00022692"/>
    </source>
</evidence>
<dbReference type="AlphaFoldDB" id="A0A0D2BEX4"/>
<dbReference type="PANTHER" id="PTHR43791">
    <property type="entry name" value="PERMEASE-RELATED"/>
    <property type="match status" value="1"/>
</dbReference>
<feature type="transmembrane region" description="Helical" evidence="7">
    <location>
        <begin position="141"/>
        <end position="161"/>
    </location>
</feature>
<dbReference type="SUPFAM" id="SSF103473">
    <property type="entry name" value="MFS general substrate transporter"/>
    <property type="match status" value="1"/>
</dbReference>
<keyword evidence="4 7" id="KW-1133">Transmembrane helix</keyword>
<feature type="transmembrane region" description="Helical" evidence="7">
    <location>
        <begin position="237"/>
        <end position="257"/>
    </location>
</feature>
<keyword evidence="5 7" id="KW-0472">Membrane</keyword>
<feature type="transmembrane region" description="Helical" evidence="7">
    <location>
        <begin position="463"/>
        <end position="485"/>
    </location>
</feature>
<evidence type="ECO:0000256" key="1">
    <source>
        <dbReference type="ARBA" id="ARBA00004141"/>
    </source>
</evidence>
<dbReference type="GeneID" id="27338778"/>
<proteinExistence type="predicted"/>
<evidence type="ECO:0000256" key="7">
    <source>
        <dbReference type="SAM" id="Phobius"/>
    </source>
</evidence>
<evidence type="ECO:0000313" key="9">
    <source>
        <dbReference type="Proteomes" id="UP000053328"/>
    </source>
</evidence>
<dbReference type="EMBL" id="KN847501">
    <property type="protein sequence ID" value="KIW09919.1"/>
    <property type="molecule type" value="Genomic_DNA"/>
</dbReference>
<dbReference type="VEuPathDB" id="FungiDB:PV08_11695"/>
<dbReference type="Pfam" id="PF07690">
    <property type="entry name" value="MFS_1"/>
    <property type="match status" value="1"/>
</dbReference>
<dbReference type="Gene3D" id="1.20.1250.20">
    <property type="entry name" value="MFS general substrate transporter like domains"/>
    <property type="match status" value="2"/>
</dbReference>
<reference evidence="8 9" key="1">
    <citation type="submission" date="2015-01" db="EMBL/GenBank/DDBJ databases">
        <title>The Genome Sequence of Exophiala spinifera CBS89968.</title>
        <authorList>
            <consortium name="The Broad Institute Genomics Platform"/>
            <person name="Cuomo C."/>
            <person name="de Hoog S."/>
            <person name="Gorbushina A."/>
            <person name="Stielow B."/>
            <person name="Teixiera M."/>
            <person name="Abouelleil A."/>
            <person name="Chapman S.B."/>
            <person name="Priest M."/>
            <person name="Young S.K."/>
            <person name="Wortman J."/>
            <person name="Nusbaum C."/>
            <person name="Birren B."/>
        </authorList>
    </citation>
    <scope>NUCLEOTIDE SEQUENCE [LARGE SCALE GENOMIC DNA]</scope>
    <source>
        <strain evidence="8 9">CBS 89968</strain>
    </source>
</reference>
<dbReference type="GO" id="GO:0022857">
    <property type="term" value="F:transmembrane transporter activity"/>
    <property type="evidence" value="ECO:0007669"/>
    <property type="project" value="InterPro"/>
</dbReference>
<gene>
    <name evidence="8" type="ORF">PV08_11695</name>
</gene>
<keyword evidence="2" id="KW-0813">Transport</keyword>
<feature type="region of interest" description="Disordered" evidence="6">
    <location>
        <begin position="1"/>
        <end position="21"/>
    </location>
</feature>
<feature type="transmembrane region" description="Helical" evidence="7">
    <location>
        <begin position="61"/>
        <end position="77"/>
    </location>
</feature>
<dbReference type="PANTHER" id="PTHR43791:SF81">
    <property type="entry name" value="TRANSPORTER, PUTATIVE (AFU_ORTHOLOGUE AFUA_7G01190)-RELATED"/>
    <property type="match status" value="1"/>
</dbReference>
<feature type="transmembrane region" description="Helical" evidence="7">
    <location>
        <begin position="431"/>
        <end position="451"/>
    </location>
</feature>
<dbReference type="GO" id="GO:0016020">
    <property type="term" value="C:membrane"/>
    <property type="evidence" value="ECO:0007669"/>
    <property type="project" value="UniProtKB-SubCell"/>
</dbReference>
<dbReference type="OrthoDB" id="1932925at2759"/>
<dbReference type="RefSeq" id="XP_016230135.1">
    <property type="nucleotide sequence ID" value="XM_016386003.1"/>
</dbReference>
<accession>A0A0D2BEX4</accession>
<dbReference type="InterPro" id="IPR036259">
    <property type="entry name" value="MFS_trans_sf"/>
</dbReference>
<feature type="transmembrane region" description="Helical" evidence="7">
    <location>
        <begin position="400"/>
        <end position="419"/>
    </location>
</feature>